<dbReference type="Pfam" id="PF03702">
    <property type="entry name" value="AnmK"/>
    <property type="match status" value="1"/>
</dbReference>
<dbReference type="Gene3D" id="3.30.420.40">
    <property type="match status" value="2"/>
</dbReference>
<dbReference type="OrthoDB" id="9763949at2"/>
<dbReference type="GO" id="GO:0005524">
    <property type="term" value="F:ATP binding"/>
    <property type="evidence" value="ECO:0007669"/>
    <property type="project" value="UniProtKB-UniRule"/>
</dbReference>
<protein>
    <recommendedName>
        <fullName evidence="1">Anhydro-N-acetylmuramic acid kinase</fullName>
        <ecNumber evidence="1">2.7.1.170</ecNumber>
    </recommendedName>
    <alternativeName>
        <fullName evidence="1">AnhMurNAc kinase</fullName>
    </alternativeName>
</protein>
<comment type="function">
    <text evidence="1">Catalyzes the specific phosphorylation of 1,6-anhydro-N-acetylmuramic acid (anhMurNAc) with the simultaneous cleavage of the 1,6-anhydro ring, generating MurNAc-6-P. Is required for the utilization of anhMurNAc either imported from the medium or derived from its own cell wall murein, and thus plays a role in cell wall recycling.</text>
</comment>
<dbReference type="SUPFAM" id="SSF53067">
    <property type="entry name" value="Actin-like ATPase domain"/>
    <property type="match status" value="1"/>
</dbReference>
<evidence type="ECO:0000256" key="1">
    <source>
        <dbReference type="HAMAP-Rule" id="MF_01270"/>
    </source>
</evidence>
<comment type="catalytic activity">
    <reaction evidence="1">
        <text>1,6-anhydro-N-acetyl-beta-muramate + ATP + H2O = N-acetyl-D-muramate 6-phosphate + ADP + H(+)</text>
        <dbReference type="Rhea" id="RHEA:24952"/>
        <dbReference type="ChEBI" id="CHEBI:15377"/>
        <dbReference type="ChEBI" id="CHEBI:15378"/>
        <dbReference type="ChEBI" id="CHEBI:30616"/>
        <dbReference type="ChEBI" id="CHEBI:58690"/>
        <dbReference type="ChEBI" id="CHEBI:58722"/>
        <dbReference type="ChEBI" id="CHEBI:456216"/>
        <dbReference type="EC" id="2.7.1.170"/>
    </reaction>
</comment>
<dbReference type="GO" id="GO:0097175">
    <property type="term" value="P:1,6-anhydro-N-acetyl-beta-muramic acid catabolic process"/>
    <property type="evidence" value="ECO:0007669"/>
    <property type="project" value="UniProtKB-UniRule"/>
</dbReference>
<proteinExistence type="inferred from homology"/>
<name>V8FSE2_9BURK</name>
<reference evidence="2 3" key="1">
    <citation type="submission" date="2013-11" db="EMBL/GenBank/DDBJ databases">
        <title>Genomic analysis of Pelistega sp. HM-7.</title>
        <authorList>
            <person name="Kumbhare S.V."/>
            <person name="Shetty S.A."/>
            <person name="Sharma O."/>
            <person name="Dhotre D.P."/>
        </authorList>
    </citation>
    <scope>NUCLEOTIDE SEQUENCE [LARGE SCALE GENOMIC DNA]</scope>
    <source>
        <strain evidence="2 3">HM-7</strain>
    </source>
</reference>
<dbReference type="PANTHER" id="PTHR30605:SF0">
    <property type="entry name" value="ANHYDRO-N-ACETYLMURAMIC ACID KINASE"/>
    <property type="match status" value="1"/>
</dbReference>
<dbReference type="InterPro" id="IPR043129">
    <property type="entry name" value="ATPase_NBD"/>
</dbReference>
<dbReference type="UniPathway" id="UPA00544"/>
<gene>
    <name evidence="1" type="primary">anmK</name>
    <name evidence="2" type="ORF">V757_12405</name>
</gene>
<feature type="binding site" evidence="1">
    <location>
        <begin position="16"/>
        <end position="23"/>
    </location>
    <ligand>
        <name>ATP</name>
        <dbReference type="ChEBI" id="CHEBI:30616"/>
    </ligand>
</feature>
<evidence type="ECO:0000313" key="3">
    <source>
        <dbReference type="Proteomes" id="UP000018766"/>
    </source>
</evidence>
<dbReference type="CDD" id="cd24050">
    <property type="entry name" value="ASKHA_NBD_ANMK"/>
    <property type="match status" value="1"/>
</dbReference>
<comment type="pathway">
    <text evidence="1">Amino-sugar metabolism; 1,6-anhydro-N-acetylmuramate degradation.</text>
</comment>
<dbReference type="EC" id="2.7.1.170" evidence="1"/>
<dbReference type="GO" id="GO:0016301">
    <property type="term" value="F:kinase activity"/>
    <property type="evidence" value="ECO:0007669"/>
    <property type="project" value="UniProtKB-KW"/>
</dbReference>
<comment type="caution">
    <text evidence="2">The sequence shown here is derived from an EMBL/GenBank/DDBJ whole genome shotgun (WGS) entry which is preliminary data.</text>
</comment>
<comment type="similarity">
    <text evidence="1">Belongs to the anhydro-N-acetylmuramic acid kinase family.</text>
</comment>
<dbReference type="NCBIfam" id="NF007139">
    <property type="entry name" value="PRK09585.1-3"/>
    <property type="match status" value="1"/>
</dbReference>
<dbReference type="GO" id="GO:0009254">
    <property type="term" value="P:peptidoglycan turnover"/>
    <property type="evidence" value="ECO:0007669"/>
    <property type="project" value="UniProtKB-UniRule"/>
</dbReference>
<keyword evidence="1" id="KW-0067">ATP-binding</keyword>
<dbReference type="Proteomes" id="UP000018766">
    <property type="component" value="Unassembled WGS sequence"/>
</dbReference>
<dbReference type="GO" id="GO:0006040">
    <property type="term" value="P:amino sugar metabolic process"/>
    <property type="evidence" value="ECO:0007669"/>
    <property type="project" value="InterPro"/>
</dbReference>
<dbReference type="PANTHER" id="PTHR30605">
    <property type="entry name" value="ANHYDRO-N-ACETYLMURAMIC ACID KINASE"/>
    <property type="match status" value="1"/>
</dbReference>
<evidence type="ECO:0000313" key="2">
    <source>
        <dbReference type="EMBL" id="ETD66613.1"/>
    </source>
</evidence>
<keyword evidence="1" id="KW-0808">Transferase</keyword>
<dbReference type="InterPro" id="IPR005338">
    <property type="entry name" value="Anhydro_N_Ac-Mur_kinase"/>
</dbReference>
<keyword evidence="1" id="KW-0547">Nucleotide-binding</keyword>
<accession>V8FSE2</accession>
<keyword evidence="3" id="KW-1185">Reference proteome</keyword>
<dbReference type="UniPathway" id="UPA00343"/>
<dbReference type="GO" id="GO:0016773">
    <property type="term" value="F:phosphotransferase activity, alcohol group as acceptor"/>
    <property type="evidence" value="ECO:0007669"/>
    <property type="project" value="UniProtKB-UniRule"/>
</dbReference>
<comment type="pathway">
    <text evidence="1">Cell wall biogenesis; peptidoglycan recycling.</text>
</comment>
<keyword evidence="1" id="KW-0119">Carbohydrate metabolism</keyword>
<dbReference type="HAMAP" id="MF_01270">
    <property type="entry name" value="AnhMurNAc_kinase"/>
    <property type="match status" value="1"/>
</dbReference>
<dbReference type="AlphaFoldDB" id="V8FSE2"/>
<dbReference type="EMBL" id="AYSV01000138">
    <property type="protein sequence ID" value="ETD66613.1"/>
    <property type="molecule type" value="Genomic_DNA"/>
</dbReference>
<sequence>MNSSSDLQYFIGLMSGTSTDGVDGALVAFSTQIQPHIVAFKSIAMPESLRETFLSLNKSGNNELEKAAIAANQLAQLYSHCVYDLLKSSDITATQVTAIGAHGQTVRHRPDLNFTIQLNAPALLAELTNIDVIADFRSRDVAAGGQGAPFAPLLHEALFRDAQKKRVILNLGGIANITVLTPNQPLLGLDTGPANALMDYWVHLYRGENYDENGAWGATGNVLPGLLEDFLDDPYFNLPAPKSTGRDLFNPDWLTQHLQAFASLRPEDVMATLRALTTHSIASAIKRYQSDIDELIVCGGGSKNTALIEELKTLLQCDVNPIDNYGYDSQAIEALAFAWLAKAFVHKEALNFPALTGSEHRTIAGAYYPR</sequence>
<dbReference type="RefSeq" id="WP_023953352.1">
    <property type="nucleotide sequence ID" value="NZ_AYSV01000138.1"/>
</dbReference>
<dbReference type="PATRIC" id="fig|1414851.3.peg.2578"/>
<keyword evidence="1 2" id="KW-0418">Kinase</keyword>
<organism evidence="2 3">
    <name type="scientific">Pelistega indica</name>
    <dbReference type="NCBI Taxonomy" id="1414851"/>
    <lineage>
        <taxon>Bacteria</taxon>
        <taxon>Pseudomonadati</taxon>
        <taxon>Pseudomonadota</taxon>
        <taxon>Betaproteobacteria</taxon>
        <taxon>Burkholderiales</taxon>
        <taxon>Alcaligenaceae</taxon>
        <taxon>Pelistega</taxon>
    </lineage>
</organism>